<evidence type="ECO:0000256" key="9">
    <source>
        <dbReference type="ARBA" id="ARBA00023065"/>
    </source>
</evidence>
<organism evidence="14 15">
    <name type="scientific">Limnohabitans curvus</name>
    <dbReference type="NCBI Taxonomy" id="323423"/>
    <lineage>
        <taxon>Bacteria</taxon>
        <taxon>Pseudomonadati</taxon>
        <taxon>Pseudomonadota</taxon>
        <taxon>Betaproteobacteria</taxon>
        <taxon>Burkholderiales</taxon>
        <taxon>Comamonadaceae</taxon>
        <taxon>Limnohabitans</taxon>
    </lineage>
</organism>
<comment type="caution">
    <text evidence="14">The sequence shown here is derived from an EMBL/GenBank/DDBJ whole genome shotgun (WGS) entry which is preliminary data.</text>
</comment>
<comment type="subcellular location">
    <subcellularLocation>
        <location evidence="1">Membrane</location>
        <topology evidence="1">Multi-pass membrane protein</topology>
    </subcellularLocation>
</comment>
<dbReference type="InterPro" id="IPR027359">
    <property type="entry name" value="Volt_channel_dom_sf"/>
</dbReference>
<dbReference type="PRINTS" id="PR00169">
    <property type="entry name" value="KCHANNEL"/>
</dbReference>
<dbReference type="EMBL" id="NESP01000001">
    <property type="protein sequence ID" value="PUE59952.1"/>
    <property type="molecule type" value="Genomic_DNA"/>
</dbReference>
<keyword evidence="4 12" id="KW-0812">Transmembrane</keyword>
<keyword evidence="11" id="KW-0407">Ion channel</keyword>
<gene>
    <name evidence="14" type="ORF">B9Z44_10410</name>
</gene>
<dbReference type="InterPro" id="IPR028325">
    <property type="entry name" value="VG_K_chnl"/>
</dbReference>
<feature type="transmembrane region" description="Helical" evidence="12">
    <location>
        <begin position="68"/>
        <end position="90"/>
    </location>
</feature>
<evidence type="ECO:0000256" key="4">
    <source>
        <dbReference type="ARBA" id="ARBA00022692"/>
    </source>
</evidence>
<feature type="transmembrane region" description="Helical" evidence="12">
    <location>
        <begin position="229"/>
        <end position="256"/>
    </location>
</feature>
<feature type="transmembrane region" description="Helical" evidence="12">
    <location>
        <begin position="110"/>
        <end position="132"/>
    </location>
</feature>
<dbReference type="Pfam" id="PF00520">
    <property type="entry name" value="Ion_trans"/>
    <property type="match status" value="1"/>
</dbReference>
<evidence type="ECO:0000256" key="12">
    <source>
        <dbReference type="SAM" id="Phobius"/>
    </source>
</evidence>
<dbReference type="SUPFAM" id="SSF158682">
    <property type="entry name" value="TerB-like"/>
    <property type="match status" value="1"/>
</dbReference>
<evidence type="ECO:0000256" key="6">
    <source>
        <dbReference type="ARBA" id="ARBA00022882"/>
    </source>
</evidence>
<dbReference type="InterPro" id="IPR029024">
    <property type="entry name" value="TerB-like"/>
</dbReference>
<evidence type="ECO:0000256" key="10">
    <source>
        <dbReference type="ARBA" id="ARBA00023136"/>
    </source>
</evidence>
<evidence type="ECO:0000313" key="14">
    <source>
        <dbReference type="EMBL" id="PUE59952.1"/>
    </source>
</evidence>
<sequence length="322" mass="36436">MNERTMTTAAPTLTTFQRIKRRTFEIMEGEVPDKYSHFVEIFIALLVVANVVGIILESVPEIHEAFMAEFHAFDVFSVAVFSIEFVLRVWSYSEKYIHNGGTAWQGRKEYVFSFYGIIDFVSTVPFYLQLLFPGADLRVLRMFRLMRIFKLSRYNSAFEDMVAAVKAEKDSFSSAVFLLFISCLLFSSLIYIIEGHEQPEVFPSIPAAMHWFVITIISGWGNVDPVTFLGSLLVILTQILSIALAAILTGVVATAYTAQVERRQALYEMEVRSVLADGVVTDEEQAKLKMMQAKLGMSDDQVQSIVNQMEEEKHISAANKQS</sequence>
<keyword evidence="5" id="KW-0631">Potassium channel</keyword>
<feature type="transmembrane region" description="Helical" evidence="12">
    <location>
        <begin position="37"/>
        <end position="56"/>
    </location>
</feature>
<keyword evidence="8 12" id="KW-1133">Transmembrane helix</keyword>
<evidence type="ECO:0000256" key="3">
    <source>
        <dbReference type="ARBA" id="ARBA00022538"/>
    </source>
</evidence>
<dbReference type="GO" id="GO:0008076">
    <property type="term" value="C:voltage-gated potassium channel complex"/>
    <property type="evidence" value="ECO:0007669"/>
    <property type="project" value="InterPro"/>
</dbReference>
<dbReference type="AlphaFoldDB" id="A0A315EVF4"/>
<dbReference type="GO" id="GO:0001508">
    <property type="term" value="P:action potential"/>
    <property type="evidence" value="ECO:0007669"/>
    <property type="project" value="TreeGrafter"/>
</dbReference>
<dbReference type="SUPFAM" id="SSF81324">
    <property type="entry name" value="Voltage-gated potassium channels"/>
    <property type="match status" value="1"/>
</dbReference>
<evidence type="ECO:0000256" key="2">
    <source>
        <dbReference type="ARBA" id="ARBA00022448"/>
    </source>
</evidence>
<name>A0A315EVF4_9BURK</name>
<keyword evidence="7" id="KW-0630">Potassium</keyword>
<evidence type="ECO:0000256" key="7">
    <source>
        <dbReference type="ARBA" id="ARBA00022958"/>
    </source>
</evidence>
<reference evidence="14 15" key="1">
    <citation type="submission" date="2017-04" db="EMBL/GenBank/DDBJ databases">
        <title>Unexpected and diverse lifestyles within the genus Limnohabitans.</title>
        <authorList>
            <person name="Kasalicky V."/>
            <person name="Mehrshad M."/>
            <person name="Andrei S.-A."/>
            <person name="Salcher M."/>
            <person name="Kratochvilova H."/>
            <person name="Simek K."/>
            <person name="Ghai R."/>
        </authorList>
    </citation>
    <scope>NUCLEOTIDE SEQUENCE [LARGE SCALE GENOMIC DNA]</scope>
    <source>
        <strain evidence="14 15">MWH-C5</strain>
    </source>
</reference>
<evidence type="ECO:0000256" key="1">
    <source>
        <dbReference type="ARBA" id="ARBA00004141"/>
    </source>
</evidence>
<dbReference type="PANTHER" id="PTHR11537">
    <property type="entry name" value="VOLTAGE-GATED POTASSIUM CHANNEL"/>
    <property type="match status" value="1"/>
</dbReference>
<dbReference type="GO" id="GO:0005249">
    <property type="term" value="F:voltage-gated potassium channel activity"/>
    <property type="evidence" value="ECO:0007669"/>
    <property type="project" value="InterPro"/>
</dbReference>
<evidence type="ECO:0000256" key="5">
    <source>
        <dbReference type="ARBA" id="ARBA00022826"/>
    </source>
</evidence>
<evidence type="ECO:0000256" key="8">
    <source>
        <dbReference type="ARBA" id="ARBA00022989"/>
    </source>
</evidence>
<keyword evidence="10 12" id="KW-0472">Membrane</keyword>
<feature type="transmembrane region" description="Helical" evidence="12">
    <location>
        <begin position="205"/>
        <end position="223"/>
    </location>
</feature>
<keyword evidence="2" id="KW-0813">Transport</keyword>
<keyword evidence="9" id="KW-0406">Ion transport</keyword>
<dbReference type="InterPro" id="IPR005821">
    <property type="entry name" value="Ion_trans_dom"/>
</dbReference>
<feature type="transmembrane region" description="Helical" evidence="12">
    <location>
        <begin position="172"/>
        <end position="193"/>
    </location>
</feature>
<proteinExistence type="predicted"/>
<dbReference type="PANTHER" id="PTHR11537:SF254">
    <property type="entry name" value="POTASSIUM VOLTAGE-GATED CHANNEL PROTEIN SHAB"/>
    <property type="match status" value="1"/>
</dbReference>
<protein>
    <recommendedName>
        <fullName evidence="13">Ion transport domain-containing protein</fullName>
    </recommendedName>
</protein>
<dbReference type="Gene3D" id="1.10.3680.10">
    <property type="entry name" value="TerB-like"/>
    <property type="match status" value="1"/>
</dbReference>
<keyword evidence="6" id="KW-0851">Voltage-gated channel</keyword>
<dbReference type="Proteomes" id="UP000251341">
    <property type="component" value="Unassembled WGS sequence"/>
</dbReference>
<keyword evidence="15" id="KW-1185">Reference proteome</keyword>
<evidence type="ECO:0000259" key="13">
    <source>
        <dbReference type="Pfam" id="PF00520"/>
    </source>
</evidence>
<dbReference type="Gene3D" id="1.10.287.70">
    <property type="match status" value="1"/>
</dbReference>
<keyword evidence="3" id="KW-0633">Potassium transport</keyword>
<evidence type="ECO:0000256" key="11">
    <source>
        <dbReference type="ARBA" id="ARBA00023303"/>
    </source>
</evidence>
<evidence type="ECO:0000313" key="15">
    <source>
        <dbReference type="Proteomes" id="UP000251341"/>
    </source>
</evidence>
<dbReference type="Gene3D" id="1.20.120.350">
    <property type="entry name" value="Voltage-gated potassium channels. Chain C"/>
    <property type="match status" value="1"/>
</dbReference>
<accession>A0A315EVF4</accession>
<feature type="domain" description="Ion transport" evidence="13">
    <location>
        <begin position="37"/>
        <end position="263"/>
    </location>
</feature>